<keyword evidence="2" id="KW-1185">Reference proteome</keyword>
<gene>
    <name evidence="1" type="ORF">SSLN_LOCUS12763</name>
</gene>
<dbReference type="AlphaFoldDB" id="A0A183T8G5"/>
<reference evidence="1 2" key="2">
    <citation type="submission" date="2018-11" db="EMBL/GenBank/DDBJ databases">
        <authorList>
            <consortium name="Pathogen Informatics"/>
        </authorList>
    </citation>
    <scope>NUCLEOTIDE SEQUENCE [LARGE SCALE GENOMIC DNA]</scope>
    <source>
        <strain evidence="1 2">NST_G2</strain>
    </source>
</reference>
<dbReference type="Proteomes" id="UP000275846">
    <property type="component" value="Unassembled WGS sequence"/>
</dbReference>
<proteinExistence type="predicted"/>
<dbReference type="WBParaSite" id="SSLN_0001325201-mRNA-1">
    <property type="protein sequence ID" value="SSLN_0001325201-mRNA-1"/>
    <property type="gene ID" value="SSLN_0001325201"/>
</dbReference>
<reference evidence="3" key="1">
    <citation type="submission" date="2016-06" db="UniProtKB">
        <authorList>
            <consortium name="WormBaseParasite"/>
        </authorList>
    </citation>
    <scope>IDENTIFICATION</scope>
</reference>
<evidence type="ECO:0000313" key="3">
    <source>
        <dbReference type="WBParaSite" id="SSLN_0001325201-mRNA-1"/>
    </source>
</evidence>
<evidence type="ECO:0000313" key="2">
    <source>
        <dbReference type="Proteomes" id="UP000275846"/>
    </source>
</evidence>
<accession>A0A183T8G5</accession>
<dbReference type="EMBL" id="UYSU01037519">
    <property type="protein sequence ID" value="VDL99148.1"/>
    <property type="molecule type" value="Genomic_DNA"/>
</dbReference>
<name>A0A183T8G5_SCHSO</name>
<evidence type="ECO:0000313" key="1">
    <source>
        <dbReference type="EMBL" id="VDL99148.1"/>
    </source>
</evidence>
<sequence>MRSTTDFFSYAFTVQDDFNFQWSHAKNPYRAKLENDRLKLEDLHEYKCWWMTLDEYAVVNITEDFRISDERFSFRCIAFLGNNAIIDHLYPNEMAAEAIFIYLENNRESYIIGEKTSAIIVKGFDDIKPLPPEAILCTGLPFMSPFLYVDNVRTEGVIKVNCSAQSYGIQGVHHIFFIRFYSSSKFSLKTLRMSSQLFVIPTYEKSDKWENFEPSREAPNLCDVRCIDDSGENQFTNSLELAKMKSEYEAYDCYCVHKFKGDLDLGTNEQIYEFLIQERLIINRDSTKKCTLDVPKEIVLGLGNLEEKKRMAGYTEDSDKDCQPVSCQPTFTDANLIIAYNWSKKDATGYLNGSYRMPDHINVFKCLGIPIQEVDFKELGFLTFEQRDSQNFAIHRSDDEVRRPVFQLFSRAEGSGNFLWPSDIEA</sequence>
<dbReference type="OrthoDB" id="10582916at2759"/>
<organism evidence="3">
    <name type="scientific">Schistocephalus solidus</name>
    <name type="common">Tapeworm</name>
    <dbReference type="NCBI Taxonomy" id="70667"/>
    <lineage>
        <taxon>Eukaryota</taxon>
        <taxon>Metazoa</taxon>
        <taxon>Spiralia</taxon>
        <taxon>Lophotrochozoa</taxon>
        <taxon>Platyhelminthes</taxon>
        <taxon>Cestoda</taxon>
        <taxon>Eucestoda</taxon>
        <taxon>Diphyllobothriidea</taxon>
        <taxon>Diphyllobothriidae</taxon>
        <taxon>Schistocephalus</taxon>
    </lineage>
</organism>
<protein>
    <submittedName>
        <fullName evidence="3">DUF3506 domain-containing protein</fullName>
    </submittedName>
</protein>